<evidence type="ECO:0000313" key="1">
    <source>
        <dbReference type="EMBL" id="MBD1396403.1"/>
    </source>
</evidence>
<reference evidence="1 2" key="1">
    <citation type="submission" date="2020-09" db="EMBL/GenBank/DDBJ databases">
        <title>Genome sequencing and assembly of Pontibacter sp.</title>
        <authorList>
            <person name="Chhetri G."/>
        </authorList>
    </citation>
    <scope>NUCLEOTIDE SEQUENCE [LARGE SCALE GENOMIC DNA]</scope>
    <source>
        <strain evidence="1 2">JH31</strain>
    </source>
</reference>
<gene>
    <name evidence="1" type="ORF">H9Q13_04440</name>
</gene>
<proteinExistence type="predicted"/>
<dbReference type="Proteomes" id="UP000625551">
    <property type="component" value="Unassembled WGS sequence"/>
</dbReference>
<protein>
    <recommendedName>
        <fullName evidence="3">DUF922 domain-containing protein</fullName>
    </recommendedName>
</protein>
<dbReference type="EMBL" id="JACXAJ010000001">
    <property type="protein sequence ID" value="MBD1396403.1"/>
    <property type="molecule type" value="Genomic_DNA"/>
</dbReference>
<accession>A0ABR7XFN0</accession>
<evidence type="ECO:0000313" key="2">
    <source>
        <dbReference type="Proteomes" id="UP000625551"/>
    </source>
</evidence>
<keyword evidence="2" id="KW-1185">Reference proteome</keyword>
<comment type="caution">
    <text evidence="1">The sequence shown here is derived from an EMBL/GenBank/DDBJ whole genome shotgun (WGS) entry which is preliminary data.</text>
</comment>
<name>A0ABR7XFN0_9BACT</name>
<organism evidence="1 2">
    <name type="scientific">Pontibacter aquaedesilientis</name>
    <dbReference type="NCBI Taxonomy" id="2766980"/>
    <lineage>
        <taxon>Bacteria</taxon>
        <taxon>Pseudomonadati</taxon>
        <taxon>Bacteroidota</taxon>
        <taxon>Cytophagia</taxon>
        <taxon>Cytophagales</taxon>
        <taxon>Hymenobacteraceae</taxon>
        <taxon>Pontibacter</taxon>
    </lineage>
</organism>
<evidence type="ECO:0008006" key="3">
    <source>
        <dbReference type="Google" id="ProtNLM"/>
    </source>
</evidence>
<sequence>MGKAIGLAISITIVLLLSAFAIPVEKEEELVLRTEKLAFTPKEFYIADIIDERADKKAVAYLLPVGVVGSKSTPVDFAGGGLSAIQKFTRHSLAYNTALRPVVIRLKEFHVKEKAGAAGRVTGEVSVVMAFELQRDDEPVPLLQYKGGARYDRPAGKNEVTEPAIRKSLVEALRYFNTWMDREAATNEKLAQGIKVTFTDYIGSADQDTVFYTLRRPLNWRDFKAPPSKTSRFAATVFPSFAYAGESKVEDGIIHLNLTMKVYILKSSSWVKEDFKDAYGLNHEQRHFDIVKLVAERFKQKIKPEMLSVEDYNSIIQYQFIESYREMNRLQDQYDTETRHGLDKAAQERWNQQLDKELKSFDLK</sequence>